<protein>
    <submittedName>
        <fullName evidence="1">Uncharacterized protein</fullName>
    </submittedName>
</protein>
<reference evidence="1 2" key="1">
    <citation type="submission" date="2024-09" db="EMBL/GenBank/DDBJ databases">
        <title>Rethinking Asexuality: The Enigmatic Case of Functional Sexual Genes in Lepraria (Stereocaulaceae).</title>
        <authorList>
            <person name="Doellman M."/>
            <person name="Sun Y."/>
            <person name="Barcenas-Pena A."/>
            <person name="Lumbsch H.T."/>
            <person name="Grewe F."/>
        </authorList>
    </citation>
    <scope>NUCLEOTIDE SEQUENCE [LARGE SCALE GENOMIC DNA]</scope>
    <source>
        <strain evidence="1 2">Mercado 3170</strain>
    </source>
</reference>
<evidence type="ECO:0000313" key="1">
    <source>
        <dbReference type="EMBL" id="KAL2047381.1"/>
    </source>
</evidence>
<dbReference type="Proteomes" id="UP001590950">
    <property type="component" value="Unassembled WGS sequence"/>
</dbReference>
<name>A0ABR4AP98_9LECA</name>
<evidence type="ECO:0000313" key="2">
    <source>
        <dbReference type="Proteomes" id="UP001590950"/>
    </source>
</evidence>
<keyword evidence="2" id="KW-1185">Reference proteome</keyword>
<dbReference type="EMBL" id="JBEFKJ010000003">
    <property type="protein sequence ID" value="KAL2047381.1"/>
    <property type="molecule type" value="Genomic_DNA"/>
</dbReference>
<accession>A0ABR4AP98</accession>
<proteinExistence type="predicted"/>
<comment type="caution">
    <text evidence="1">The sequence shown here is derived from an EMBL/GenBank/DDBJ whole genome shotgun (WGS) entry which is preliminary data.</text>
</comment>
<sequence length="118" mass="12856">MLHNICDVNRGTHPNALILISPTVTHTVAYLSICRRDSSVAFADLVNSIYGLTVVTAPSLTSLSTKAYPLAEQLRRSSGQVGTLDLGSRQNPVVLPDTVDFILLYPRQFSETAALKDR</sequence>
<gene>
    <name evidence="1" type="ORF">N7G274_001402</name>
</gene>
<organism evidence="1 2">
    <name type="scientific">Stereocaulon virgatum</name>
    <dbReference type="NCBI Taxonomy" id="373712"/>
    <lineage>
        <taxon>Eukaryota</taxon>
        <taxon>Fungi</taxon>
        <taxon>Dikarya</taxon>
        <taxon>Ascomycota</taxon>
        <taxon>Pezizomycotina</taxon>
        <taxon>Lecanoromycetes</taxon>
        <taxon>OSLEUM clade</taxon>
        <taxon>Lecanoromycetidae</taxon>
        <taxon>Lecanorales</taxon>
        <taxon>Lecanorineae</taxon>
        <taxon>Stereocaulaceae</taxon>
        <taxon>Stereocaulon</taxon>
    </lineage>
</organism>